<proteinExistence type="predicted"/>
<gene>
    <name evidence="1" type="ORF">AAFF_G00246880</name>
</gene>
<organism evidence="1 2">
    <name type="scientific">Aldrovandia affinis</name>
    <dbReference type="NCBI Taxonomy" id="143900"/>
    <lineage>
        <taxon>Eukaryota</taxon>
        <taxon>Metazoa</taxon>
        <taxon>Chordata</taxon>
        <taxon>Craniata</taxon>
        <taxon>Vertebrata</taxon>
        <taxon>Euteleostomi</taxon>
        <taxon>Actinopterygii</taxon>
        <taxon>Neopterygii</taxon>
        <taxon>Teleostei</taxon>
        <taxon>Notacanthiformes</taxon>
        <taxon>Halosauridae</taxon>
        <taxon>Aldrovandia</taxon>
    </lineage>
</organism>
<comment type="caution">
    <text evidence="1">The sequence shown here is derived from an EMBL/GenBank/DDBJ whole genome shotgun (WGS) entry which is preliminary data.</text>
</comment>
<dbReference type="AlphaFoldDB" id="A0AAD7WTX4"/>
<keyword evidence="2" id="KW-1185">Reference proteome</keyword>
<sequence length="71" mass="8162">MKAPLHLQLGRFFELLFSVTYTSRLQCGLTSVNERAPPLLQFSWRSEEGEGFVNPHILILQNLERFDGIPC</sequence>
<name>A0AAD7WTX4_9TELE</name>
<evidence type="ECO:0000313" key="2">
    <source>
        <dbReference type="Proteomes" id="UP001221898"/>
    </source>
</evidence>
<protein>
    <submittedName>
        <fullName evidence="1">Uncharacterized protein</fullName>
    </submittedName>
</protein>
<evidence type="ECO:0000313" key="1">
    <source>
        <dbReference type="EMBL" id="KAJ8408870.1"/>
    </source>
</evidence>
<dbReference type="EMBL" id="JAINUG010000033">
    <property type="protein sequence ID" value="KAJ8408870.1"/>
    <property type="molecule type" value="Genomic_DNA"/>
</dbReference>
<reference evidence="1" key="1">
    <citation type="journal article" date="2023" name="Science">
        <title>Genome structures resolve the early diversification of teleost fishes.</title>
        <authorList>
            <person name="Parey E."/>
            <person name="Louis A."/>
            <person name="Montfort J."/>
            <person name="Bouchez O."/>
            <person name="Roques C."/>
            <person name="Iampietro C."/>
            <person name="Lluch J."/>
            <person name="Castinel A."/>
            <person name="Donnadieu C."/>
            <person name="Desvignes T."/>
            <person name="Floi Bucao C."/>
            <person name="Jouanno E."/>
            <person name="Wen M."/>
            <person name="Mejri S."/>
            <person name="Dirks R."/>
            <person name="Jansen H."/>
            <person name="Henkel C."/>
            <person name="Chen W.J."/>
            <person name="Zahm M."/>
            <person name="Cabau C."/>
            <person name="Klopp C."/>
            <person name="Thompson A.W."/>
            <person name="Robinson-Rechavi M."/>
            <person name="Braasch I."/>
            <person name="Lecointre G."/>
            <person name="Bobe J."/>
            <person name="Postlethwait J.H."/>
            <person name="Berthelot C."/>
            <person name="Roest Crollius H."/>
            <person name="Guiguen Y."/>
        </authorList>
    </citation>
    <scope>NUCLEOTIDE SEQUENCE</scope>
    <source>
        <strain evidence="1">NC1722</strain>
    </source>
</reference>
<dbReference type="Proteomes" id="UP001221898">
    <property type="component" value="Unassembled WGS sequence"/>
</dbReference>
<accession>A0AAD7WTX4</accession>